<keyword evidence="1" id="KW-0812">Transmembrane</keyword>
<proteinExistence type="predicted"/>
<feature type="transmembrane region" description="Helical" evidence="1">
    <location>
        <begin position="382"/>
        <end position="410"/>
    </location>
</feature>
<dbReference type="InterPro" id="IPR054309">
    <property type="entry name" value="NorB_cytochrome_c-like"/>
</dbReference>
<dbReference type="OrthoDB" id="9767153at2"/>
<dbReference type="Pfam" id="PF00115">
    <property type="entry name" value="COX1"/>
    <property type="match status" value="1"/>
</dbReference>
<dbReference type="InterPro" id="IPR036927">
    <property type="entry name" value="Cyt_c_oxase-like_su1_sf"/>
</dbReference>
<dbReference type="GO" id="GO:0004129">
    <property type="term" value="F:cytochrome-c oxidase activity"/>
    <property type="evidence" value="ECO:0007669"/>
    <property type="project" value="InterPro"/>
</dbReference>
<feature type="transmembrane region" description="Helical" evidence="1">
    <location>
        <begin position="21"/>
        <end position="42"/>
    </location>
</feature>
<accession>A0A4Y6UAI8</accession>
<dbReference type="KEGG" id="swf:E3E12_05920"/>
<evidence type="ECO:0000259" key="2">
    <source>
        <dbReference type="Pfam" id="PF22085"/>
    </source>
</evidence>
<feature type="transmembrane region" description="Helical" evidence="1">
    <location>
        <begin position="295"/>
        <end position="318"/>
    </location>
</feature>
<feature type="domain" description="Nitric oxide reductase subunit B cytochrome c-like" evidence="2">
    <location>
        <begin position="52"/>
        <end position="226"/>
    </location>
</feature>
<protein>
    <submittedName>
        <fullName evidence="3">Nitric-oxide reductase large subunit</fullName>
    </submittedName>
</protein>
<feature type="transmembrane region" description="Helical" evidence="1">
    <location>
        <begin position="649"/>
        <end position="671"/>
    </location>
</feature>
<evidence type="ECO:0000313" key="4">
    <source>
        <dbReference type="Proteomes" id="UP000318709"/>
    </source>
</evidence>
<dbReference type="Pfam" id="PF22085">
    <property type="entry name" value="NorB_cytochrome_c-like"/>
    <property type="match status" value="1"/>
</dbReference>
<dbReference type="Gene3D" id="1.20.210.10">
    <property type="entry name" value="Cytochrome c oxidase-like, subunit I domain"/>
    <property type="match status" value="1"/>
</dbReference>
<feature type="transmembrane region" description="Helical" evidence="1">
    <location>
        <begin position="430"/>
        <end position="450"/>
    </location>
</feature>
<dbReference type="GO" id="GO:0009060">
    <property type="term" value="P:aerobic respiration"/>
    <property type="evidence" value="ECO:0007669"/>
    <property type="project" value="InterPro"/>
</dbReference>
<dbReference type="Proteomes" id="UP000318709">
    <property type="component" value="Chromosome"/>
</dbReference>
<feature type="transmembrane region" description="Helical" evidence="1">
    <location>
        <begin position="498"/>
        <end position="524"/>
    </location>
</feature>
<dbReference type="PANTHER" id="PTHR10422:SF38">
    <property type="entry name" value="CYTOCHROME B SUBUNIT OF NITRIC OXIDE REDUCTASE"/>
    <property type="match status" value="1"/>
</dbReference>
<feature type="transmembrane region" description="Helical" evidence="1">
    <location>
        <begin position="462"/>
        <end position="486"/>
    </location>
</feature>
<dbReference type="AlphaFoldDB" id="A0A4Y6UAI8"/>
<evidence type="ECO:0000256" key="1">
    <source>
        <dbReference type="SAM" id="Phobius"/>
    </source>
</evidence>
<dbReference type="PANTHER" id="PTHR10422">
    <property type="entry name" value="CYTOCHROME C OXIDASE SUBUNIT 1"/>
    <property type="match status" value="1"/>
</dbReference>
<dbReference type="GO" id="GO:0020037">
    <property type="term" value="F:heme binding"/>
    <property type="evidence" value="ECO:0007669"/>
    <property type="project" value="InterPro"/>
</dbReference>
<dbReference type="SUPFAM" id="SSF81442">
    <property type="entry name" value="Cytochrome c oxidase subunit I-like"/>
    <property type="match status" value="1"/>
</dbReference>
<keyword evidence="1" id="KW-0472">Membrane</keyword>
<dbReference type="EMBL" id="CP038231">
    <property type="protein sequence ID" value="QDH14432.1"/>
    <property type="molecule type" value="Genomic_DNA"/>
</dbReference>
<sequence>MLAGGPESPPYPAAEPGLSPWWLRILLVVLIITSAVLVWISVRTYTDAPPIPTQVVDTAGQVIATRDDIQEGQNVFQKYELMNNGTIWGHGAMLGPDYSAAALHQEVLALDDAIAQRDAHAPYSQLDAQQKAAISGTVRYLLKQNNFNPATGKLTLTEGEAAAWRAAPGQWRAYFTNPAGNGGLHKDFITNPDELRKLAAFFNWTAWASAAHRPGKAYSYTNNFPYDPEAGNEPVKGAVIWTALSLITLLGGIAAAVYTRDRYPSAAWVSGISRQLTNQLVPGRFTPAQKALGKFCLVVGVLFFGQTLLGGAVAHYRAEPSNFYGLHLETIFPSNLLRAWHLECAIFWIATAYVAATLFMGITLRRRHEGPGGLADSALLKWLVNILFVAFAIVIFGSIFGTWAGMTGALGQWWDFLGGTGWEYLEPGKIWHVLFLVGMLVWFALLFWIVQPVMARDLNARPLIIAMLLATLAIPLFYAPVLLIGMKTNFSVVELWRFWLIHLWVEGYLEFFATTLVAVLFWMLGIARRNVALKVILFDGILYFLGGVLGTCHHWYFTGQSQALMAIGAVMSAMEVVPLTLLAAEAWDFVNCTRLDQHDGQVTHKWVFYFLMACGFWNFVGAGICGFLINTPIVSYFEVGTMLTPNHGHAAMMGTFGMLSLAMVVLVLQQISTPARWAHLQKFLKVAFWGTNIGLALMVALSLFPGGLCQVWDVMVHGYWHARSTLYTRSSLAVTLEWLRMLGDVVFIAFGSLPICAFVVMSWLGLWGRDSTGDTPHHALSTDA</sequence>
<feature type="transmembrane region" description="Helical" evidence="1">
    <location>
        <begin position="745"/>
        <end position="767"/>
    </location>
</feature>
<feature type="transmembrane region" description="Helical" evidence="1">
    <location>
        <begin position="338"/>
        <end position="362"/>
    </location>
</feature>
<feature type="transmembrane region" description="Helical" evidence="1">
    <location>
        <begin position="563"/>
        <end position="585"/>
    </location>
</feature>
<reference evidence="3 4" key="1">
    <citation type="submission" date="2019-03" db="EMBL/GenBank/DDBJ databases">
        <title>The complete genome sequence of Swingsia_sp. F3b2 LMG30590(T).</title>
        <authorList>
            <person name="Chua K.-O."/>
            <person name="Chan K.-G."/>
            <person name="See-Too W.-S."/>
        </authorList>
    </citation>
    <scope>NUCLEOTIDE SEQUENCE [LARGE SCALE GENOMIC DNA]</scope>
    <source>
        <strain evidence="3 4">F3b2</strain>
    </source>
</reference>
<feature type="transmembrane region" description="Helical" evidence="1">
    <location>
        <begin position="536"/>
        <end position="557"/>
    </location>
</feature>
<organism evidence="3 4">
    <name type="scientific">Formicincola oecophyllae</name>
    <dbReference type="NCBI Taxonomy" id="2558361"/>
    <lineage>
        <taxon>Bacteria</taxon>
        <taxon>Pseudomonadati</taxon>
        <taxon>Pseudomonadota</taxon>
        <taxon>Alphaproteobacteria</taxon>
        <taxon>Acetobacterales</taxon>
        <taxon>Acetobacteraceae</taxon>
        <taxon>Formicincola</taxon>
    </lineage>
</organism>
<feature type="transmembrane region" description="Helical" evidence="1">
    <location>
        <begin position="606"/>
        <end position="629"/>
    </location>
</feature>
<feature type="transmembrane region" description="Helical" evidence="1">
    <location>
        <begin position="683"/>
        <end position="704"/>
    </location>
</feature>
<evidence type="ECO:0000313" key="3">
    <source>
        <dbReference type="EMBL" id="QDH14432.1"/>
    </source>
</evidence>
<dbReference type="InterPro" id="IPR000883">
    <property type="entry name" value="Cyt_C_Oxase_1"/>
</dbReference>
<keyword evidence="4" id="KW-1185">Reference proteome</keyword>
<name>A0A4Y6UAI8_9PROT</name>
<dbReference type="GO" id="GO:0016020">
    <property type="term" value="C:membrane"/>
    <property type="evidence" value="ECO:0007669"/>
    <property type="project" value="InterPro"/>
</dbReference>
<gene>
    <name evidence="3" type="ORF">E3E12_05920</name>
</gene>
<keyword evidence="1" id="KW-1133">Transmembrane helix</keyword>